<dbReference type="Proteomes" id="UP001420932">
    <property type="component" value="Unassembled WGS sequence"/>
</dbReference>
<comment type="caution">
    <text evidence="1">The sequence shown here is derived from an EMBL/GenBank/DDBJ whole genome shotgun (WGS) entry which is preliminary data.</text>
</comment>
<accession>A0AAP0NRG2</accession>
<proteinExistence type="predicted"/>
<keyword evidence="2" id="KW-1185">Reference proteome</keyword>
<gene>
    <name evidence="1" type="ORF">Syun_021827</name>
</gene>
<name>A0AAP0NRG2_9MAGN</name>
<sequence length="92" mass="10428">MFIKREWSAPRVAVVWQCAHQKKVIRATNCSDVVTIPQKKIGPHHEISSSQVVTIGDGLETLTIGLMELGGGHNGHYDHQWFKSPRGYLHRR</sequence>
<organism evidence="1 2">
    <name type="scientific">Stephania yunnanensis</name>
    <dbReference type="NCBI Taxonomy" id="152371"/>
    <lineage>
        <taxon>Eukaryota</taxon>
        <taxon>Viridiplantae</taxon>
        <taxon>Streptophyta</taxon>
        <taxon>Embryophyta</taxon>
        <taxon>Tracheophyta</taxon>
        <taxon>Spermatophyta</taxon>
        <taxon>Magnoliopsida</taxon>
        <taxon>Ranunculales</taxon>
        <taxon>Menispermaceae</taxon>
        <taxon>Menispermoideae</taxon>
        <taxon>Cissampelideae</taxon>
        <taxon>Stephania</taxon>
    </lineage>
</organism>
<dbReference type="EMBL" id="JBBNAF010000009">
    <property type="protein sequence ID" value="KAK9115030.1"/>
    <property type="molecule type" value="Genomic_DNA"/>
</dbReference>
<evidence type="ECO:0000313" key="1">
    <source>
        <dbReference type="EMBL" id="KAK9115030.1"/>
    </source>
</evidence>
<reference evidence="1 2" key="1">
    <citation type="submission" date="2024-01" db="EMBL/GenBank/DDBJ databases">
        <title>Genome assemblies of Stephania.</title>
        <authorList>
            <person name="Yang L."/>
        </authorList>
    </citation>
    <scope>NUCLEOTIDE SEQUENCE [LARGE SCALE GENOMIC DNA]</scope>
    <source>
        <strain evidence="1">YNDBR</strain>
        <tissue evidence="1">Leaf</tissue>
    </source>
</reference>
<dbReference type="AlphaFoldDB" id="A0AAP0NRG2"/>
<evidence type="ECO:0000313" key="2">
    <source>
        <dbReference type="Proteomes" id="UP001420932"/>
    </source>
</evidence>
<protein>
    <submittedName>
        <fullName evidence="1">Uncharacterized protein</fullName>
    </submittedName>
</protein>